<keyword evidence="3 6" id="KW-0812">Transmembrane</keyword>
<dbReference type="PANTHER" id="PTHR35007">
    <property type="entry name" value="INTEGRAL MEMBRANE PROTEIN-RELATED"/>
    <property type="match status" value="1"/>
</dbReference>
<dbReference type="Pfam" id="PF00482">
    <property type="entry name" value="T2SSF"/>
    <property type="match status" value="1"/>
</dbReference>
<sequence length="230" mass="23655">MLPGTRRVVPVGRDGVGRRPGALGREAGAVSAEWARGWLSLALALLLLPLAAGQFRALLRERRRKAALCGRPRRRWRWPRRARGAAAPDPALPLATELLAACLAAGAEPGAAAGAVGASVRGPVGEALCRAAAELRLGGEPTVVWGRLGALPGAERLARRLESAGGSGAPVVRAFAAEAAEARARRRRAAQAGARRAAVLVAGPLGLCFLPAFLLLGVAPVLLGLLAELT</sequence>
<dbReference type="GO" id="GO:0005886">
    <property type="term" value="C:plasma membrane"/>
    <property type="evidence" value="ECO:0007669"/>
    <property type="project" value="UniProtKB-SubCell"/>
</dbReference>
<name>A0A5C4UWX6_9ACTN</name>
<evidence type="ECO:0000313" key="8">
    <source>
        <dbReference type="EMBL" id="TNM28018.1"/>
    </source>
</evidence>
<organism evidence="8 9">
    <name type="scientific">Streptomyces sedi</name>
    <dbReference type="NCBI Taxonomy" id="555059"/>
    <lineage>
        <taxon>Bacteria</taxon>
        <taxon>Bacillati</taxon>
        <taxon>Actinomycetota</taxon>
        <taxon>Actinomycetes</taxon>
        <taxon>Kitasatosporales</taxon>
        <taxon>Streptomycetaceae</taxon>
        <taxon>Streptomyces</taxon>
    </lineage>
</organism>
<feature type="transmembrane region" description="Helical" evidence="6">
    <location>
        <begin position="38"/>
        <end position="59"/>
    </location>
</feature>
<feature type="domain" description="Type II secretion system protein GspF" evidence="7">
    <location>
        <begin position="96"/>
        <end position="217"/>
    </location>
</feature>
<keyword evidence="9" id="KW-1185">Reference proteome</keyword>
<evidence type="ECO:0000313" key="9">
    <source>
        <dbReference type="Proteomes" id="UP000311713"/>
    </source>
</evidence>
<evidence type="ECO:0000259" key="7">
    <source>
        <dbReference type="Pfam" id="PF00482"/>
    </source>
</evidence>
<protein>
    <recommendedName>
        <fullName evidence="7">Type II secretion system protein GspF domain-containing protein</fullName>
    </recommendedName>
</protein>
<dbReference type="PANTHER" id="PTHR35007:SF3">
    <property type="entry name" value="POSSIBLE CONSERVED ALANINE RICH MEMBRANE PROTEIN"/>
    <property type="match status" value="1"/>
</dbReference>
<evidence type="ECO:0000256" key="1">
    <source>
        <dbReference type="ARBA" id="ARBA00004651"/>
    </source>
</evidence>
<reference evidence="8 9" key="1">
    <citation type="submission" date="2019-06" db="EMBL/GenBank/DDBJ databases">
        <title>Draft genome of Streptomyces sedi sp. JCM16909.</title>
        <authorList>
            <person name="Klykleung N."/>
            <person name="Tanasupawat S."/>
            <person name="Kudo T."/>
            <person name="Yuki M."/>
            <person name="Ohkuma M."/>
        </authorList>
    </citation>
    <scope>NUCLEOTIDE SEQUENCE [LARGE SCALE GENOMIC DNA]</scope>
    <source>
        <strain evidence="8 9">JCM 16909</strain>
    </source>
</reference>
<evidence type="ECO:0000256" key="5">
    <source>
        <dbReference type="ARBA" id="ARBA00023136"/>
    </source>
</evidence>
<gene>
    <name evidence="8" type="ORF">FH715_19080</name>
</gene>
<feature type="transmembrane region" description="Helical" evidence="6">
    <location>
        <begin position="197"/>
        <end position="227"/>
    </location>
</feature>
<proteinExistence type="predicted"/>
<evidence type="ECO:0000256" key="2">
    <source>
        <dbReference type="ARBA" id="ARBA00022475"/>
    </source>
</evidence>
<keyword evidence="5 6" id="KW-0472">Membrane</keyword>
<dbReference type="Proteomes" id="UP000311713">
    <property type="component" value="Unassembled WGS sequence"/>
</dbReference>
<comment type="caution">
    <text evidence="8">The sequence shown here is derived from an EMBL/GenBank/DDBJ whole genome shotgun (WGS) entry which is preliminary data.</text>
</comment>
<comment type="subcellular location">
    <subcellularLocation>
        <location evidence="1">Cell membrane</location>
        <topology evidence="1">Multi-pass membrane protein</topology>
    </subcellularLocation>
</comment>
<dbReference type="AlphaFoldDB" id="A0A5C4UWX6"/>
<evidence type="ECO:0000256" key="4">
    <source>
        <dbReference type="ARBA" id="ARBA00022989"/>
    </source>
</evidence>
<dbReference type="EMBL" id="VDGT01000015">
    <property type="protein sequence ID" value="TNM28018.1"/>
    <property type="molecule type" value="Genomic_DNA"/>
</dbReference>
<keyword evidence="4 6" id="KW-1133">Transmembrane helix</keyword>
<keyword evidence="2" id="KW-1003">Cell membrane</keyword>
<evidence type="ECO:0000256" key="6">
    <source>
        <dbReference type="SAM" id="Phobius"/>
    </source>
</evidence>
<evidence type="ECO:0000256" key="3">
    <source>
        <dbReference type="ARBA" id="ARBA00022692"/>
    </source>
</evidence>
<accession>A0A5C4UWX6</accession>
<dbReference type="InterPro" id="IPR018076">
    <property type="entry name" value="T2SS_GspF_dom"/>
</dbReference>